<protein>
    <submittedName>
        <fullName evidence="1">OmpH family outer membrane protein</fullName>
    </submittedName>
</protein>
<name>A0AC61QU86_9BACT</name>
<dbReference type="Proteomes" id="UP000308886">
    <property type="component" value="Unassembled WGS sequence"/>
</dbReference>
<comment type="caution">
    <text evidence="1">The sequence shown here is derived from an EMBL/GenBank/DDBJ whole genome shotgun (WGS) entry which is preliminary data.</text>
</comment>
<dbReference type="EMBL" id="SRZC01000001">
    <property type="protein sequence ID" value="TGX84101.1"/>
    <property type="molecule type" value="Genomic_DNA"/>
</dbReference>
<evidence type="ECO:0000313" key="1">
    <source>
        <dbReference type="EMBL" id="TGX84101.1"/>
    </source>
</evidence>
<reference evidence="1" key="1">
    <citation type="submission" date="2019-04" db="EMBL/GenBank/DDBJ databases">
        <title>Microbes associate with the intestines of laboratory mice.</title>
        <authorList>
            <person name="Navarre W."/>
            <person name="Wong E."/>
            <person name="Huang K."/>
            <person name="Tropini C."/>
            <person name="Ng K."/>
            <person name="Yu B."/>
        </authorList>
    </citation>
    <scope>NUCLEOTIDE SEQUENCE</scope>
    <source>
        <strain evidence="1">NM73_A23</strain>
    </source>
</reference>
<organism evidence="1 2">
    <name type="scientific">Palleniella muris</name>
    <dbReference type="NCBI Taxonomy" id="3038145"/>
    <lineage>
        <taxon>Bacteria</taxon>
        <taxon>Pseudomonadati</taxon>
        <taxon>Bacteroidota</taxon>
        <taxon>Bacteroidia</taxon>
        <taxon>Bacteroidales</taxon>
        <taxon>Prevotellaceae</taxon>
        <taxon>Palleniella</taxon>
    </lineage>
</organism>
<gene>
    <name evidence="1" type="ORF">E5358_00225</name>
</gene>
<keyword evidence="2" id="KW-1185">Reference proteome</keyword>
<sequence>MKKIIIMLMALLPMAAMAQNAKFGHIDTQSIMQSMPEFIKARGELEAEQKQYENELQEMQKELQAKAEKYEKEKATMNATMQQSTEQSLQEMYTKIQQAYQDNQQKIQKASQEKLQPISTKLQNAIKAVGKAGNYVYIMDISAGIPYISETLSKDISSDVKAELNKMK</sequence>
<accession>A0AC61QU86</accession>
<proteinExistence type="predicted"/>
<evidence type="ECO:0000313" key="2">
    <source>
        <dbReference type="Proteomes" id="UP000308886"/>
    </source>
</evidence>